<evidence type="ECO:0000256" key="2">
    <source>
        <dbReference type="ARBA" id="ARBA00006178"/>
    </source>
</evidence>
<organism evidence="11 12">
    <name type="scientific">Sporidiobolus salmonicolor</name>
    <name type="common">Yeast-like fungus</name>
    <name type="synonym">Sporobolomyces salmonicolor</name>
    <dbReference type="NCBI Taxonomy" id="5005"/>
    <lineage>
        <taxon>Eukaryota</taxon>
        <taxon>Fungi</taxon>
        <taxon>Dikarya</taxon>
        <taxon>Basidiomycota</taxon>
        <taxon>Pucciniomycotina</taxon>
        <taxon>Microbotryomycetes</taxon>
        <taxon>Sporidiobolales</taxon>
        <taxon>Sporidiobolaceae</taxon>
        <taxon>Sporobolomyces</taxon>
    </lineage>
</organism>
<dbReference type="GO" id="GO:0005669">
    <property type="term" value="C:transcription factor TFIID complex"/>
    <property type="evidence" value="ECO:0007669"/>
    <property type="project" value="InterPro"/>
</dbReference>
<evidence type="ECO:0000259" key="10">
    <source>
        <dbReference type="Pfam" id="PF05236"/>
    </source>
</evidence>
<dbReference type="AlphaFoldDB" id="A0A0D6ELB6"/>
<comment type="subcellular location">
    <subcellularLocation>
        <location evidence="1">Nucleus</location>
    </subcellularLocation>
</comment>
<feature type="compositionally biased region" description="Low complexity" evidence="9">
    <location>
        <begin position="417"/>
        <end position="430"/>
    </location>
</feature>
<feature type="region of interest" description="Disordered" evidence="9">
    <location>
        <begin position="312"/>
        <end position="435"/>
    </location>
</feature>
<keyword evidence="5" id="KW-0804">Transcription</keyword>
<dbReference type="EMBL" id="CENE01000007">
    <property type="protein sequence ID" value="CEQ40548.1"/>
    <property type="molecule type" value="Genomic_DNA"/>
</dbReference>
<sequence>MSSRTATPQPWQGTATSAPGLQLPGAGGAAMGQGQTTQGKLVPQPGKPLHLADTSMEKQVGRLKHRTRRGGDRRRVTADHDEHNSTGSRQGMGTCKAPAGAGAAAGRAPSAEPQAGENAKTTDVESLMDAVGASGVDLGAEEESMRATNERMHAAAMAAQHAAAAAGSPSAHTYTGVDRSRKQDFIDQQVLAECVKKVAAAFQLKTLEPDTIPLIALATRHRLMSLINASIAARDHRQSSSHFRPPPFVAASNKRRRRDALDPDLDEDEDEDEEDEMDENGGPSGSSKRPKVPAWDTLIYDDPERYLSVLERVDREEERKKRRERMLRDQKEQEERELAEAMAASAAAEKALAEEAAASGGGGGAEGKGKGKAKGGAERFLAANNADGPSTPGGKGSETPLGKDGKPKKERKKKAKPGAAGADGTPGSGASTPSATTIARNMTEDVKKRLTDQVAMRSLGGNKFSWLNSGVGSPTPAGAGVVGGAGGLPKPKFAPASSLPPPSFTPLGGASAGALTSTSLLNPANSSSAAGPASSSATAANALTTSRLNVPPLHDAQRTQIAKNTWQAGHHVVELGDLLFALDRERGMGVGKGAGRGAAVRGRAGVTRGGYRNVGGAAGAGGAGR</sequence>
<feature type="region of interest" description="Disordered" evidence="9">
    <location>
        <begin position="1"/>
        <end position="122"/>
    </location>
</feature>
<dbReference type="GO" id="GO:0006352">
    <property type="term" value="P:DNA-templated transcription initiation"/>
    <property type="evidence" value="ECO:0007669"/>
    <property type="project" value="InterPro"/>
</dbReference>
<proteinExistence type="inferred from homology"/>
<feature type="compositionally biased region" description="Low complexity" evidence="9">
    <location>
        <begin position="97"/>
        <end position="115"/>
    </location>
</feature>
<feature type="compositionally biased region" description="Low complexity" evidence="9">
    <location>
        <begin position="340"/>
        <end position="358"/>
    </location>
</feature>
<evidence type="ECO:0000256" key="5">
    <source>
        <dbReference type="ARBA" id="ARBA00023163"/>
    </source>
</evidence>
<keyword evidence="12" id="KW-1185">Reference proteome</keyword>
<comment type="similarity">
    <text evidence="2">Belongs to the TAF4 family.</text>
</comment>
<evidence type="ECO:0000256" key="8">
    <source>
        <dbReference type="ARBA" id="ARBA00031747"/>
    </source>
</evidence>
<feature type="region of interest" description="Disordered" evidence="9">
    <location>
        <begin position="235"/>
        <end position="297"/>
    </location>
</feature>
<comment type="function">
    <text evidence="7">Functions as a component of the DNA-binding general transcription factor complex TFIID. Binding of TFIID to a promoter (with or without TATA element) is the initial step in pre-initiation complex (PIC) formation. TFIID plays a key role in the regulation of gene expression by RNA polymerase II through different activities such as transcription activator interaction, core promoter recognition and selectivity, TFIIA and TFIIB interaction, chromatin modification (histone acetylation by TAF1), facilitation of DNA opening and initiation of transcription.</text>
</comment>
<evidence type="ECO:0000256" key="4">
    <source>
        <dbReference type="ARBA" id="ARBA00023015"/>
    </source>
</evidence>
<name>A0A0D6ELB6_SPOSA</name>
<feature type="compositionally biased region" description="Basic and acidic residues" evidence="9">
    <location>
        <begin position="69"/>
        <end position="84"/>
    </location>
</feature>
<evidence type="ECO:0000256" key="7">
    <source>
        <dbReference type="ARBA" id="ARBA00025346"/>
    </source>
</evidence>
<evidence type="ECO:0000256" key="1">
    <source>
        <dbReference type="ARBA" id="ARBA00004123"/>
    </source>
</evidence>
<reference evidence="12" key="1">
    <citation type="submission" date="2015-02" db="EMBL/GenBank/DDBJ databases">
        <authorList>
            <person name="Gon?alves P."/>
        </authorList>
    </citation>
    <scope>NUCLEOTIDE SEQUENCE [LARGE SCALE GENOMIC DNA]</scope>
</reference>
<accession>A0A0D6ELB6</accession>
<evidence type="ECO:0000256" key="3">
    <source>
        <dbReference type="ARBA" id="ARBA00017306"/>
    </source>
</evidence>
<evidence type="ECO:0000256" key="9">
    <source>
        <dbReference type="SAM" id="MobiDB-lite"/>
    </source>
</evidence>
<protein>
    <recommendedName>
        <fullName evidence="3">Transcription initiation factor TFIID subunit 4</fullName>
    </recommendedName>
    <alternativeName>
        <fullName evidence="8">TBP-associated factor 4</fullName>
    </alternativeName>
</protein>
<keyword evidence="6" id="KW-0539">Nucleus</keyword>
<feature type="compositionally biased region" description="Acidic residues" evidence="9">
    <location>
        <begin position="262"/>
        <end position="279"/>
    </location>
</feature>
<evidence type="ECO:0000256" key="6">
    <source>
        <dbReference type="ARBA" id="ARBA00023242"/>
    </source>
</evidence>
<dbReference type="OrthoDB" id="21060at2759"/>
<feature type="compositionally biased region" description="Polar residues" evidence="9">
    <location>
        <begin position="1"/>
        <end position="17"/>
    </location>
</feature>
<feature type="domain" description="Transcription initiation factor TFIID component TAF4 C-terminal" evidence="10">
    <location>
        <begin position="128"/>
        <end position="407"/>
    </location>
</feature>
<dbReference type="Pfam" id="PF05236">
    <property type="entry name" value="TAF4"/>
    <property type="match status" value="1"/>
</dbReference>
<feature type="compositionally biased region" description="Basic and acidic residues" evidence="9">
    <location>
        <begin position="326"/>
        <end position="339"/>
    </location>
</feature>
<evidence type="ECO:0000313" key="12">
    <source>
        <dbReference type="Proteomes" id="UP000243876"/>
    </source>
</evidence>
<gene>
    <name evidence="11" type="primary">SPOSA6832_02167</name>
</gene>
<dbReference type="Proteomes" id="UP000243876">
    <property type="component" value="Unassembled WGS sequence"/>
</dbReference>
<evidence type="ECO:0000313" key="11">
    <source>
        <dbReference type="EMBL" id="CEQ40548.1"/>
    </source>
</evidence>
<keyword evidence="4" id="KW-0805">Transcription regulation</keyword>
<dbReference type="InterPro" id="IPR007900">
    <property type="entry name" value="TAF4_C"/>
</dbReference>